<evidence type="ECO:0000256" key="6">
    <source>
        <dbReference type="SAM" id="Phobius"/>
    </source>
</evidence>
<dbReference type="AlphaFoldDB" id="A0A562KBY5"/>
<evidence type="ECO:0000256" key="4">
    <source>
        <dbReference type="ARBA" id="ARBA00022989"/>
    </source>
</evidence>
<dbReference type="SUPFAM" id="SSF55785">
    <property type="entry name" value="PYP-like sensor domain (PAS domain)"/>
    <property type="match status" value="1"/>
</dbReference>
<dbReference type="InterPro" id="IPR035965">
    <property type="entry name" value="PAS-like_dom_sf"/>
</dbReference>
<dbReference type="Pfam" id="PF05231">
    <property type="entry name" value="MASE1"/>
    <property type="match status" value="1"/>
</dbReference>
<dbReference type="Gene3D" id="3.30.450.20">
    <property type="entry name" value="PAS domain"/>
    <property type="match status" value="1"/>
</dbReference>
<proteinExistence type="predicted"/>
<dbReference type="CDD" id="cd01949">
    <property type="entry name" value="GGDEF"/>
    <property type="match status" value="1"/>
</dbReference>
<evidence type="ECO:0000256" key="3">
    <source>
        <dbReference type="ARBA" id="ARBA00022692"/>
    </source>
</evidence>
<dbReference type="InterPro" id="IPR043128">
    <property type="entry name" value="Rev_trsase/Diguanyl_cyclase"/>
</dbReference>
<dbReference type="InterPro" id="IPR000700">
    <property type="entry name" value="PAS-assoc_C"/>
</dbReference>
<gene>
    <name evidence="10" type="ORF">IQ35_02384</name>
</gene>
<evidence type="ECO:0000259" key="9">
    <source>
        <dbReference type="PROSITE" id="PS50887"/>
    </source>
</evidence>
<dbReference type="PROSITE" id="PS50112">
    <property type="entry name" value="PAS"/>
    <property type="match status" value="1"/>
</dbReference>
<dbReference type="InterPro" id="IPR052155">
    <property type="entry name" value="Biofilm_reg_signaling"/>
</dbReference>
<feature type="transmembrane region" description="Helical" evidence="6">
    <location>
        <begin position="59"/>
        <end position="77"/>
    </location>
</feature>
<evidence type="ECO:0000256" key="2">
    <source>
        <dbReference type="ARBA" id="ARBA00022475"/>
    </source>
</evidence>
<accession>A0A562KBY5</accession>
<evidence type="ECO:0000259" key="7">
    <source>
        <dbReference type="PROSITE" id="PS50112"/>
    </source>
</evidence>
<dbReference type="PANTHER" id="PTHR44757">
    <property type="entry name" value="DIGUANYLATE CYCLASE DGCP"/>
    <property type="match status" value="1"/>
</dbReference>
<feature type="domain" description="GGDEF" evidence="9">
    <location>
        <begin position="459"/>
        <end position="591"/>
    </location>
</feature>
<feature type="transmembrane region" description="Helical" evidence="6">
    <location>
        <begin position="7"/>
        <end position="30"/>
    </location>
</feature>
<feature type="transmembrane region" description="Helical" evidence="6">
    <location>
        <begin position="239"/>
        <end position="258"/>
    </location>
</feature>
<keyword evidence="2" id="KW-1003">Cell membrane</keyword>
<keyword evidence="5 6" id="KW-0472">Membrane</keyword>
<dbReference type="EMBL" id="VLKK01000008">
    <property type="protein sequence ID" value="TWH92725.1"/>
    <property type="molecule type" value="Genomic_DNA"/>
</dbReference>
<feature type="transmembrane region" description="Helical" evidence="6">
    <location>
        <begin position="193"/>
        <end position="209"/>
    </location>
</feature>
<dbReference type="PROSITE" id="PS50887">
    <property type="entry name" value="GGDEF"/>
    <property type="match status" value="1"/>
</dbReference>
<feature type="transmembrane region" description="Helical" evidence="6">
    <location>
        <begin position="270"/>
        <end position="290"/>
    </location>
</feature>
<evidence type="ECO:0000313" key="10">
    <source>
        <dbReference type="EMBL" id="TWH92725.1"/>
    </source>
</evidence>
<dbReference type="NCBIfam" id="TIGR00254">
    <property type="entry name" value="GGDEF"/>
    <property type="match status" value="1"/>
</dbReference>
<dbReference type="SMART" id="SM00091">
    <property type="entry name" value="PAS"/>
    <property type="match status" value="1"/>
</dbReference>
<evidence type="ECO:0000313" key="11">
    <source>
        <dbReference type="Proteomes" id="UP000316624"/>
    </source>
</evidence>
<organism evidence="10 11">
    <name type="scientific">Sphingobium wenxiniae (strain DSM 21828 / CGMCC 1.7748 / JZ-1)</name>
    <dbReference type="NCBI Taxonomy" id="595605"/>
    <lineage>
        <taxon>Bacteria</taxon>
        <taxon>Pseudomonadati</taxon>
        <taxon>Pseudomonadota</taxon>
        <taxon>Alphaproteobacteria</taxon>
        <taxon>Sphingomonadales</taxon>
        <taxon>Sphingomonadaceae</taxon>
        <taxon>Sphingobium</taxon>
    </lineage>
</organism>
<dbReference type="Proteomes" id="UP000316624">
    <property type="component" value="Unassembled WGS sequence"/>
</dbReference>
<dbReference type="InterPro" id="IPR007895">
    <property type="entry name" value="MASE1"/>
</dbReference>
<dbReference type="NCBIfam" id="TIGR00229">
    <property type="entry name" value="sensory_box"/>
    <property type="match status" value="1"/>
</dbReference>
<dbReference type="Pfam" id="PF00990">
    <property type="entry name" value="GGDEF"/>
    <property type="match status" value="1"/>
</dbReference>
<evidence type="ECO:0000259" key="8">
    <source>
        <dbReference type="PROSITE" id="PS50113"/>
    </source>
</evidence>
<comment type="subcellular location">
    <subcellularLocation>
        <location evidence="1">Cell membrane</location>
        <topology evidence="1">Multi-pass membrane protein</topology>
    </subcellularLocation>
</comment>
<sequence length="591" mass="63927">MRPSPRLLSLLAPVLIGGIYFLAASISLILSRFEGGIAFIWGANALLMAQLLTSQRIYWFRAILACALASAVSTALFGMGPAAAIPMMLMNMAESLAVAMICRHYASGRNIMVALVPLAIFVGALCGVNALAGLGSALVASHLTSVSFGASWLQWYWGHVLGGLICTPVLVMLMQGEWSRWFRATSPRLRLEALGLLLLLGGVTCYIFYQDRYPLLFVPLLPLVIISFRAGHHGAAASIIVLATVGGATSALSDGYLSSIAVSPGAKTQFFQIYLAFSFLLSLPVAAELNGRRRLFQMLRESEARYRIIAEHCGDMVLNLGTDGRIGYASPSVLEQIGCAPSLLIGQPAADLIHPKDRALVAAACRRALEKPRDIHRVEFRLLRAVDDLDWYEMVARAVMDEQDDATGIVCTIRDMSRHKARQHALQQVASHDSLTGAASRRAFLERLEMEIGRLGGRDQSCLLLLDLDHFKAVNDSHGHAAGDRVLAAFVERLKPGLRSKDCIGRLGGEEFAILLADMDIHRASAVCERLRRMVADEPVHLSTGQSVTVTFSAGLVELDGVANAAAMLEAADKALYRAKNSGRNCLHLAA</sequence>
<dbReference type="FunFam" id="3.30.70.270:FF:000001">
    <property type="entry name" value="Diguanylate cyclase domain protein"/>
    <property type="match status" value="1"/>
</dbReference>
<feature type="domain" description="PAC" evidence="8">
    <location>
        <begin position="376"/>
        <end position="428"/>
    </location>
</feature>
<protein>
    <submittedName>
        <fullName evidence="10">PAS domain S-box-containing protein/diguanylate cyclase (GGDEF)-like protein</fullName>
    </submittedName>
</protein>
<feature type="transmembrane region" description="Helical" evidence="6">
    <location>
        <begin position="36"/>
        <end position="52"/>
    </location>
</feature>
<dbReference type="SUPFAM" id="SSF55073">
    <property type="entry name" value="Nucleotide cyclase"/>
    <property type="match status" value="1"/>
</dbReference>
<feature type="transmembrane region" description="Helical" evidence="6">
    <location>
        <begin position="114"/>
        <end position="135"/>
    </location>
</feature>
<dbReference type="InterPro" id="IPR000014">
    <property type="entry name" value="PAS"/>
</dbReference>
<dbReference type="GO" id="GO:0003824">
    <property type="term" value="F:catalytic activity"/>
    <property type="evidence" value="ECO:0007669"/>
    <property type="project" value="UniProtKB-ARBA"/>
</dbReference>
<dbReference type="InterPro" id="IPR000160">
    <property type="entry name" value="GGDEF_dom"/>
</dbReference>
<dbReference type="Pfam" id="PF08448">
    <property type="entry name" value="PAS_4"/>
    <property type="match status" value="1"/>
</dbReference>
<reference evidence="10 11" key="1">
    <citation type="journal article" date="2015" name="Stand. Genomic Sci.">
        <title>Genomic Encyclopedia of Bacterial and Archaeal Type Strains, Phase III: the genomes of soil and plant-associated and newly described type strains.</title>
        <authorList>
            <person name="Whitman W.B."/>
            <person name="Woyke T."/>
            <person name="Klenk H.P."/>
            <person name="Zhou Y."/>
            <person name="Lilburn T.G."/>
            <person name="Beck B.J."/>
            <person name="De Vos P."/>
            <person name="Vandamme P."/>
            <person name="Eisen J.A."/>
            <person name="Garrity G."/>
            <person name="Hugenholtz P."/>
            <person name="Kyrpides N.C."/>
        </authorList>
    </citation>
    <scope>NUCLEOTIDE SEQUENCE [LARGE SCALE GENOMIC DNA]</scope>
    <source>
        <strain evidence="10 11">CGMCC 1.7748</strain>
    </source>
</reference>
<feature type="transmembrane region" description="Helical" evidence="6">
    <location>
        <begin position="155"/>
        <end position="173"/>
    </location>
</feature>
<dbReference type="Gene3D" id="3.30.70.270">
    <property type="match status" value="1"/>
</dbReference>
<dbReference type="RefSeq" id="WP_021244874.1">
    <property type="nucleotide sequence ID" value="NZ_JACIIY010000007.1"/>
</dbReference>
<dbReference type="CDD" id="cd00130">
    <property type="entry name" value="PAS"/>
    <property type="match status" value="1"/>
</dbReference>
<dbReference type="PANTHER" id="PTHR44757:SF2">
    <property type="entry name" value="BIOFILM ARCHITECTURE MAINTENANCE PROTEIN MBAA"/>
    <property type="match status" value="1"/>
</dbReference>
<keyword evidence="3 6" id="KW-0812">Transmembrane</keyword>
<dbReference type="InterPro" id="IPR013656">
    <property type="entry name" value="PAS_4"/>
</dbReference>
<keyword evidence="4 6" id="KW-1133">Transmembrane helix</keyword>
<dbReference type="PROSITE" id="PS50113">
    <property type="entry name" value="PAC"/>
    <property type="match status" value="1"/>
</dbReference>
<evidence type="ECO:0000256" key="1">
    <source>
        <dbReference type="ARBA" id="ARBA00004651"/>
    </source>
</evidence>
<feature type="transmembrane region" description="Helical" evidence="6">
    <location>
        <begin position="83"/>
        <end position="102"/>
    </location>
</feature>
<name>A0A562KBY5_SPHWJ</name>
<dbReference type="SMART" id="SM00267">
    <property type="entry name" value="GGDEF"/>
    <property type="match status" value="1"/>
</dbReference>
<feature type="domain" description="PAS" evidence="7">
    <location>
        <begin position="302"/>
        <end position="372"/>
    </location>
</feature>
<dbReference type="GO" id="GO:0005886">
    <property type="term" value="C:plasma membrane"/>
    <property type="evidence" value="ECO:0007669"/>
    <property type="project" value="UniProtKB-SubCell"/>
</dbReference>
<dbReference type="InterPro" id="IPR029787">
    <property type="entry name" value="Nucleotide_cyclase"/>
</dbReference>
<evidence type="ECO:0000256" key="5">
    <source>
        <dbReference type="ARBA" id="ARBA00023136"/>
    </source>
</evidence>
<keyword evidence="11" id="KW-1185">Reference proteome</keyword>
<comment type="caution">
    <text evidence="10">The sequence shown here is derived from an EMBL/GenBank/DDBJ whole genome shotgun (WGS) entry which is preliminary data.</text>
</comment>